<protein>
    <submittedName>
        <fullName evidence="1">Hypothetical transcript</fullName>
    </submittedName>
</protein>
<dbReference type="AlphaFoldDB" id="A0A068XXS1"/>
<name>A0A068XXS1_ECHMU</name>
<gene>
    <name evidence="1" type="ORF">EmuJ_000367900</name>
</gene>
<sequence length="137" mass="14430">MNAFTLVAFCDVDCIHQLGVDGFLPMGREKDIYDLSGRFSAAKGRVGKRLHRAFVDFFTPEALPVAVASGALGLKDVERSVCLPEDHICRSVRAGICRAAGSTAQQYDGDGAAGSVRAVADVDATTHCMGDVQATPA</sequence>
<accession>A0A068XXS1</accession>
<reference evidence="1" key="2">
    <citation type="submission" date="2015-11" db="EMBL/GenBank/DDBJ databases">
        <authorList>
            <person name="Zhang Y."/>
            <person name="Guo Z."/>
        </authorList>
    </citation>
    <scope>NUCLEOTIDE SEQUENCE</scope>
</reference>
<evidence type="ECO:0000313" key="1">
    <source>
        <dbReference type="EMBL" id="CDS35649.2"/>
    </source>
</evidence>
<dbReference type="EMBL" id="LN902178">
    <property type="protein sequence ID" value="CDS35649.2"/>
    <property type="molecule type" value="Genomic_DNA"/>
</dbReference>
<organism evidence="1 2">
    <name type="scientific">Echinococcus multilocularis</name>
    <name type="common">Fox tapeworm</name>
    <dbReference type="NCBI Taxonomy" id="6211"/>
    <lineage>
        <taxon>Eukaryota</taxon>
        <taxon>Metazoa</taxon>
        <taxon>Spiralia</taxon>
        <taxon>Lophotrochozoa</taxon>
        <taxon>Platyhelminthes</taxon>
        <taxon>Cestoda</taxon>
        <taxon>Eucestoda</taxon>
        <taxon>Cyclophyllidea</taxon>
        <taxon>Taeniidae</taxon>
        <taxon>Echinococcus</taxon>
    </lineage>
</organism>
<evidence type="ECO:0000313" key="2">
    <source>
        <dbReference type="Proteomes" id="UP000017246"/>
    </source>
</evidence>
<keyword evidence="2" id="KW-1185">Reference proteome</keyword>
<reference evidence="1" key="1">
    <citation type="journal article" date="2013" name="Nature">
        <title>The genomes of four tapeworm species reveal adaptations to parasitism.</title>
        <authorList>
            <person name="Tsai I.J."/>
            <person name="Zarowiecki M."/>
            <person name="Holroyd N."/>
            <person name="Garciarrubio A."/>
            <person name="Sanchez-Flores A."/>
            <person name="Brooks K.L."/>
            <person name="Tracey A."/>
            <person name="Bobes R.J."/>
            <person name="Fragoso G."/>
            <person name="Sciutto E."/>
            <person name="Aslett M."/>
            <person name="Beasley H."/>
            <person name="Bennett H.M."/>
            <person name="Cai J."/>
            <person name="Camicia F."/>
            <person name="Clark R."/>
            <person name="Cucher M."/>
            <person name="De Silva N."/>
            <person name="Day T.A."/>
            <person name="Deplazes P."/>
            <person name="Estrada K."/>
            <person name="Fernandez C."/>
            <person name="Holland P.W."/>
            <person name="Hou J."/>
            <person name="Hu S."/>
            <person name="Huckvale T."/>
            <person name="Hung S.S."/>
            <person name="Kamenetzky L."/>
            <person name="Keane J.A."/>
            <person name="Kiss F."/>
            <person name="Koziol U."/>
            <person name="Lambert O."/>
            <person name="Liu K."/>
            <person name="Luo X."/>
            <person name="Luo Y."/>
            <person name="Macchiaroli N."/>
            <person name="Nichol S."/>
            <person name="Paps J."/>
            <person name="Parkinson J."/>
            <person name="Pouchkina-Stantcheva N."/>
            <person name="Riddiford N."/>
            <person name="Rosenzvit M."/>
            <person name="Salinas G."/>
            <person name="Wasmuth J.D."/>
            <person name="Zamanian M."/>
            <person name="Zheng Y."/>
            <person name="Cai X."/>
            <person name="Soberon X."/>
            <person name="Olson P.D."/>
            <person name="Laclette J.P."/>
            <person name="Brehm K."/>
            <person name="Berriman M."/>
            <person name="Garciarrubio A."/>
            <person name="Bobes R.J."/>
            <person name="Fragoso G."/>
            <person name="Sanchez-Flores A."/>
            <person name="Estrada K."/>
            <person name="Cevallos M.A."/>
            <person name="Morett E."/>
            <person name="Gonzalez V."/>
            <person name="Portillo T."/>
            <person name="Ochoa-Leyva A."/>
            <person name="Jose M.V."/>
            <person name="Sciutto E."/>
            <person name="Landa A."/>
            <person name="Jimenez L."/>
            <person name="Valdes V."/>
            <person name="Carrero J.C."/>
            <person name="Larralde C."/>
            <person name="Morales-Montor J."/>
            <person name="Limon-Lason J."/>
            <person name="Soberon X."/>
            <person name="Laclette J.P."/>
        </authorList>
    </citation>
    <scope>NUCLEOTIDE SEQUENCE [LARGE SCALE GENOMIC DNA]</scope>
</reference>
<dbReference type="Proteomes" id="UP000017246">
    <property type="component" value="Unassembled WGS sequence"/>
</dbReference>
<proteinExistence type="predicted"/>
<dbReference type="OrthoDB" id="10461556at2759"/>